<evidence type="ECO:0000313" key="3">
    <source>
        <dbReference type="Proteomes" id="UP001139104"/>
    </source>
</evidence>
<sequence length="165" mass="17422">MRLTLAVVFSCLAFGAAAAENAPAPGPAAPATAAPAPAAYSPGLSDIMSGAQWRHLKLGYAGEVKNWPLAAFEAAQMRNNFVKAAQYFPEFEKVPVAKLIKQFSEPALDEVDAAIKARNATAFLQSFGRLTEACNSCHKAAAKGFIKIRVPTSSPFSNQVFPPGP</sequence>
<keyword evidence="1" id="KW-0732">Signal</keyword>
<dbReference type="RefSeq" id="WP_243066743.1">
    <property type="nucleotide sequence ID" value="NZ_JAIVFK010000042.1"/>
</dbReference>
<evidence type="ECO:0000313" key="2">
    <source>
        <dbReference type="EMBL" id="MCI4682747.1"/>
    </source>
</evidence>
<feature type="chain" id="PRO_5047174696" description="Cytochrome c domain-containing protein" evidence="1">
    <location>
        <begin position="19"/>
        <end position="165"/>
    </location>
</feature>
<proteinExistence type="predicted"/>
<evidence type="ECO:0000256" key="1">
    <source>
        <dbReference type="SAM" id="SignalP"/>
    </source>
</evidence>
<reference evidence="2" key="1">
    <citation type="journal article" date="2022" name="ISME J.">
        <title>Identification of active gaseous-alkane degraders at natural gas seeps.</title>
        <authorList>
            <person name="Farhan Ul Haque M."/>
            <person name="Hernandez M."/>
            <person name="Crombie A.T."/>
            <person name="Murrell J.C."/>
        </authorList>
    </citation>
    <scope>NUCLEOTIDE SEQUENCE</scope>
    <source>
        <strain evidence="2">PC2</strain>
    </source>
</reference>
<dbReference type="InterPro" id="IPR010980">
    <property type="entry name" value="Cyt_c/b562"/>
</dbReference>
<feature type="signal peptide" evidence="1">
    <location>
        <begin position="1"/>
        <end position="18"/>
    </location>
</feature>
<organism evidence="2 3">
    <name type="scientific">Candidatus Rhodoblastus alkanivorans</name>
    <dbReference type="NCBI Taxonomy" id="2954117"/>
    <lineage>
        <taxon>Bacteria</taxon>
        <taxon>Pseudomonadati</taxon>
        <taxon>Pseudomonadota</taxon>
        <taxon>Alphaproteobacteria</taxon>
        <taxon>Hyphomicrobiales</taxon>
        <taxon>Rhodoblastaceae</taxon>
        <taxon>Rhodoblastus</taxon>
    </lineage>
</organism>
<dbReference type="SUPFAM" id="SSF47175">
    <property type="entry name" value="Cytochromes"/>
    <property type="match status" value="1"/>
</dbReference>
<name>A0ABS9Z7U8_9HYPH</name>
<keyword evidence="3" id="KW-1185">Reference proteome</keyword>
<evidence type="ECO:0008006" key="4">
    <source>
        <dbReference type="Google" id="ProtNLM"/>
    </source>
</evidence>
<dbReference type="Proteomes" id="UP001139104">
    <property type="component" value="Unassembled WGS sequence"/>
</dbReference>
<comment type="caution">
    <text evidence="2">The sequence shown here is derived from an EMBL/GenBank/DDBJ whole genome shotgun (WGS) entry which is preliminary data.</text>
</comment>
<dbReference type="EMBL" id="JAIVFP010000001">
    <property type="protein sequence ID" value="MCI4682747.1"/>
    <property type="molecule type" value="Genomic_DNA"/>
</dbReference>
<accession>A0ABS9Z7U8</accession>
<protein>
    <recommendedName>
        <fullName evidence="4">Cytochrome c domain-containing protein</fullName>
    </recommendedName>
</protein>
<gene>
    <name evidence="2" type="ORF">K2U94_08195</name>
</gene>